<dbReference type="EMBL" id="MDSU01000018">
    <property type="protein sequence ID" value="OSS41778.1"/>
    <property type="molecule type" value="Genomic_DNA"/>
</dbReference>
<comment type="caution">
    <text evidence="1">The sequence shown here is derived from an EMBL/GenBank/DDBJ whole genome shotgun (WGS) entry which is preliminary data.</text>
</comment>
<sequence>MPIKDLASIINPKINKEIYDIALNLRYRDFISVGLLYKKLLRQEAGACKIPDNWIYVQDKSMGLGRLQLFNNWSPFMVADVDNIIWLGLEYFCSEGDALWSMPDKGLIDLAKEELEKIGIAKKSDLLDGAVIKQKKATLHTSALMKNLIK</sequence>
<dbReference type="AlphaFoldDB" id="A0A1X4XW88"/>
<name>A0A1X4XW88_9BACT</name>
<dbReference type="RefSeq" id="WP_204218577.1">
    <property type="nucleotide sequence ID" value="NZ_MDSU01000018.1"/>
</dbReference>
<protein>
    <submittedName>
        <fullName evidence="1">Protoporphyrinogen oxidase</fullName>
    </submittedName>
</protein>
<dbReference type="Gene3D" id="3.50.50.60">
    <property type="entry name" value="FAD/NAD(P)-binding domain"/>
    <property type="match status" value="1"/>
</dbReference>
<evidence type="ECO:0000313" key="2">
    <source>
        <dbReference type="Proteomes" id="UP000194141"/>
    </source>
</evidence>
<dbReference type="InterPro" id="IPR036188">
    <property type="entry name" value="FAD/NAD-bd_sf"/>
</dbReference>
<accession>A0A1X4XW88</accession>
<proteinExistence type="predicted"/>
<keyword evidence="2" id="KW-1185">Reference proteome</keyword>
<reference evidence="1 2" key="1">
    <citation type="journal article" date="2017" name="Front. Microbiol.">
        <title>Genome Sequence of Desulfurella amilsii Strain TR1 and Comparative Genomics of Desulfurellaceae Family.</title>
        <authorList>
            <person name="Florentino A.P."/>
            <person name="Stams A.J."/>
            <person name="Sanchez-Andrea I."/>
        </authorList>
    </citation>
    <scope>NUCLEOTIDE SEQUENCE [LARGE SCALE GENOMIC DNA]</scope>
    <source>
        <strain evidence="1 2">TR1</strain>
    </source>
</reference>
<dbReference type="Proteomes" id="UP000194141">
    <property type="component" value="Unassembled WGS sequence"/>
</dbReference>
<organism evidence="1 2">
    <name type="scientific">Desulfurella amilsii</name>
    <dbReference type="NCBI Taxonomy" id="1562698"/>
    <lineage>
        <taxon>Bacteria</taxon>
        <taxon>Pseudomonadati</taxon>
        <taxon>Campylobacterota</taxon>
        <taxon>Desulfurellia</taxon>
        <taxon>Desulfurellales</taxon>
        <taxon>Desulfurellaceae</taxon>
        <taxon>Desulfurella</taxon>
    </lineage>
</organism>
<gene>
    <name evidence="1" type="ORF">DESAMIL20_1331</name>
</gene>
<dbReference type="STRING" id="1562698.DESAMIL20_1331"/>
<evidence type="ECO:0000313" key="1">
    <source>
        <dbReference type="EMBL" id="OSS41778.1"/>
    </source>
</evidence>